<accession>A0A4W5LJP0</accession>
<dbReference type="STRING" id="62062.ENSHHUP00000026093"/>
<protein>
    <recommendedName>
        <fullName evidence="4">AIG1-type G domain-containing protein</fullName>
    </recommendedName>
</protein>
<reference evidence="6" key="1">
    <citation type="submission" date="2018-06" db="EMBL/GenBank/DDBJ databases">
        <title>Genome assembly of Danube salmon.</title>
        <authorList>
            <person name="Macqueen D.J."/>
            <person name="Gundappa M.K."/>
        </authorList>
    </citation>
    <scope>NUCLEOTIDE SEQUENCE [LARGE SCALE GENOMIC DNA]</scope>
</reference>
<dbReference type="Proteomes" id="UP000314982">
    <property type="component" value="Unassembled WGS sequence"/>
</dbReference>
<dbReference type="InterPro" id="IPR027417">
    <property type="entry name" value="P-loop_NTPase"/>
</dbReference>
<dbReference type="Ensembl" id="ENSHHUT00000027126.1">
    <property type="protein sequence ID" value="ENSHHUP00000026093.1"/>
    <property type="gene ID" value="ENSHHUG00000016505.1"/>
</dbReference>
<evidence type="ECO:0000256" key="2">
    <source>
        <dbReference type="ARBA" id="ARBA00022741"/>
    </source>
</evidence>
<dbReference type="AlphaFoldDB" id="A0A4W5LJP0"/>
<dbReference type="PANTHER" id="PTHR10903">
    <property type="entry name" value="GTPASE, IMAP FAMILY MEMBER-RELATED"/>
    <property type="match status" value="1"/>
</dbReference>
<sequence>MLNIVLLGQAGTGKSASGNTILGRKCFKSHTKPVPVTTEFQVEKRQLFGTEVRVIDTPDFFHECVKNSQKHVKDCINLCGDGSSVYLLVIQIGRFTEGKRGIFKQLEEAFKREMKSEIREKTIVLFTFGEQLTNNTFDEFIKDDDPYLQEILRLCGNRSHLFKNNSIDYQQVVQLMKMIPRLQPYESMHGTF</sequence>
<evidence type="ECO:0000256" key="1">
    <source>
        <dbReference type="ARBA" id="ARBA00008535"/>
    </source>
</evidence>
<name>A0A4W5LJP0_9TELE</name>
<evidence type="ECO:0000256" key="3">
    <source>
        <dbReference type="ARBA" id="ARBA00023134"/>
    </source>
</evidence>
<dbReference type="Gene3D" id="3.40.50.300">
    <property type="entry name" value="P-loop containing nucleotide triphosphate hydrolases"/>
    <property type="match status" value="1"/>
</dbReference>
<evidence type="ECO:0000313" key="5">
    <source>
        <dbReference type="Ensembl" id="ENSHHUP00000026093.1"/>
    </source>
</evidence>
<keyword evidence="6" id="KW-1185">Reference proteome</keyword>
<proteinExistence type="inferred from homology"/>
<keyword evidence="3" id="KW-0342">GTP-binding</keyword>
<keyword evidence="2" id="KW-0547">Nucleotide-binding</keyword>
<dbReference type="Pfam" id="PF04548">
    <property type="entry name" value="AIG1"/>
    <property type="match status" value="1"/>
</dbReference>
<comment type="similarity">
    <text evidence="1">Belongs to the TRAFAC class TrmE-Era-EngA-EngB-Septin-like GTPase superfamily. AIG1/Toc34/Toc159-like paraseptin GTPase family. IAN subfamily.</text>
</comment>
<evidence type="ECO:0000259" key="4">
    <source>
        <dbReference type="PROSITE" id="PS51720"/>
    </source>
</evidence>
<dbReference type="PROSITE" id="PS51720">
    <property type="entry name" value="G_AIG1"/>
    <property type="match status" value="1"/>
</dbReference>
<evidence type="ECO:0000313" key="6">
    <source>
        <dbReference type="Proteomes" id="UP000314982"/>
    </source>
</evidence>
<dbReference type="GO" id="GO:0005525">
    <property type="term" value="F:GTP binding"/>
    <property type="evidence" value="ECO:0007669"/>
    <property type="project" value="UniProtKB-KW"/>
</dbReference>
<reference evidence="5" key="2">
    <citation type="submission" date="2025-08" db="UniProtKB">
        <authorList>
            <consortium name="Ensembl"/>
        </authorList>
    </citation>
    <scope>IDENTIFICATION</scope>
</reference>
<dbReference type="SUPFAM" id="SSF52540">
    <property type="entry name" value="P-loop containing nucleoside triphosphate hydrolases"/>
    <property type="match status" value="1"/>
</dbReference>
<dbReference type="PANTHER" id="PTHR10903:SF188">
    <property type="entry name" value="GTPASE IMAP FAMILY MEMBER 2-LIKE-RELATED"/>
    <property type="match status" value="1"/>
</dbReference>
<reference evidence="5" key="3">
    <citation type="submission" date="2025-09" db="UniProtKB">
        <authorList>
            <consortium name="Ensembl"/>
        </authorList>
    </citation>
    <scope>IDENTIFICATION</scope>
</reference>
<dbReference type="GeneTree" id="ENSGT01140000282522"/>
<feature type="domain" description="AIG1-type G" evidence="4">
    <location>
        <begin position="1"/>
        <end position="192"/>
    </location>
</feature>
<dbReference type="InterPro" id="IPR006703">
    <property type="entry name" value="G_AIG1"/>
</dbReference>
<dbReference type="FunFam" id="3.40.50.300:FF:000366">
    <property type="entry name" value="GTPase, IMAP family member 2"/>
    <property type="match status" value="1"/>
</dbReference>
<dbReference type="InterPro" id="IPR045058">
    <property type="entry name" value="GIMA/IAN/Toc"/>
</dbReference>
<organism evidence="5 6">
    <name type="scientific">Hucho hucho</name>
    <name type="common">huchen</name>
    <dbReference type="NCBI Taxonomy" id="62062"/>
    <lineage>
        <taxon>Eukaryota</taxon>
        <taxon>Metazoa</taxon>
        <taxon>Chordata</taxon>
        <taxon>Craniata</taxon>
        <taxon>Vertebrata</taxon>
        <taxon>Euteleostomi</taxon>
        <taxon>Actinopterygii</taxon>
        <taxon>Neopterygii</taxon>
        <taxon>Teleostei</taxon>
        <taxon>Protacanthopterygii</taxon>
        <taxon>Salmoniformes</taxon>
        <taxon>Salmonidae</taxon>
        <taxon>Salmoninae</taxon>
        <taxon>Hucho</taxon>
    </lineage>
</organism>